<dbReference type="Proteomes" id="UP001652623">
    <property type="component" value="Chromosome 11"/>
</dbReference>
<dbReference type="Gene3D" id="3.10.450.10">
    <property type="match status" value="2"/>
</dbReference>
<feature type="chain" id="PRO_5028502650" description="Cysteine proteinase inhibitor" evidence="3">
    <location>
        <begin position="24"/>
        <end position="225"/>
    </location>
</feature>
<keyword evidence="3" id="KW-0732">Signal</keyword>
<dbReference type="InParanoid" id="A0A6P4ANT8"/>
<evidence type="ECO:0000313" key="5">
    <source>
        <dbReference type="Proteomes" id="UP001652623"/>
    </source>
</evidence>
<dbReference type="RefSeq" id="XP_015897966.1">
    <property type="nucleotide sequence ID" value="XM_016042480.3"/>
</dbReference>
<dbReference type="AlphaFoldDB" id="A0A6P4ANT8"/>
<dbReference type="InterPro" id="IPR000010">
    <property type="entry name" value="Cystatin_dom"/>
</dbReference>
<dbReference type="KEGG" id="zju:107431536"/>
<dbReference type="PROSITE" id="PS00287">
    <property type="entry name" value="CYSTATIN"/>
    <property type="match status" value="1"/>
</dbReference>
<evidence type="ECO:0000256" key="1">
    <source>
        <dbReference type="ARBA" id="ARBA00022690"/>
    </source>
</evidence>
<dbReference type="SUPFAM" id="SSF54403">
    <property type="entry name" value="Cystatin/monellin"/>
    <property type="match status" value="2"/>
</dbReference>
<evidence type="ECO:0000256" key="2">
    <source>
        <dbReference type="ARBA" id="ARBA00022704"/>
    </source>
</evidence>
<evidence type="ECO:0000259" key="4">
    <source>
        <dbReference type="SMART" id="SM00043"/>
    </source>
</evidence>
<dbReference type="InterPro" id="IPR027214">
    <property type="entry name" value="Cystatin"/>
</dbReference>
<feature type="signal peptide" evidence="3">
    <location>
        <begin position="1"/>
        <end position="23"/>
    </location>
</feature>
<evidence type="ECO:0000313" key="6">
    <source>
        <dbReference type="RefSeq" id="XP_015897966.1"/>
    </source>
</evidence>
<dbReference type="InterPro" id="IPR046350">
    <property type="entry name" value="Cystatin_sf"/>
</dbReference>
<gene>
    <name evidence="6" type="primary">LOC107431536</name>
</gene>
<keyword evidence="2 3" id="KW-0789">Thiol protease inhibitor</keyword>
<dbReference type="SMART" id="SM00043">
    <property type="entry name" value="CY"/>
    <property type="match status" value="1"/>
</dbReference>
<comment type="similarity">
    <text evidence="3">Belongs to the cystatin family. Phytocystatin subfamily.</text>
</comment>
<organism evidence="5 6">
    <name type="scientific">Ziziphus jujuba</name>
    <name type="common">Chinese jujube</name>
    <name type="synonym">Ziziphus sativa</name>
    <dbReference type="NCBI Taxonomy" id="326968"/>
    <lineage>
        <taxon>Eukaryota</taxon>
        <taxon>Viridiplantae</taxon>
        <taxon>Streptophyta</taxon>
        <taxon>Embryophyta</taxon>
        <taxon>Tracheophyta</taxon>
        <taxon>Spermatophyta</taxon>
        <taxon>Magnoliopsida</taxon>
        <taxon>eudicotyledons</taxon>
        <taxon>Gunneridae</taxon>
        <taxon>Pentapetalae</taxon>
        <taxon>rosids</taxon>
        <taxon>fabids</taxon>
        <taxon>Rosales</taxon>
        <taxon>Rhamnaceae</taxon>
        <taxon>Paliureae</taxon>
        <taxon>Ziziphus</taxon>
    </lineage>
</organism>
<name>A0A6P4ANT8_ZIZJJ</name>
<keyword evidence="5" id="KW-1185">Reference proteome</keyword>
<feature type="domain" description="Cystatin" evidence="4">
    <location>
        <begin position="31"/>
        <end position="121"/>
    </location>
</feature>
<dbReference type="CDD" id="cd00042">
    <property type="entry name" value="CY"/>
    <property type="match status" value="1"/>
</dbReference>
<sequence length="225" mass="25718">MKVERMLLSVAIVVCWLYDSGVCREDPSIRMKLGGIHDCRGSHNTAEIQALARFAVQQHNSQKNALLEFARVVKAREQVVAGKIYDLTLEAMDAGQKKLYEAKVWVKPWMSFKQLQEFKYVHDVSSFTPSDPGLKQGWQAVPIHGTDVQDAAHHVVMTLQQKSNSLSSYKLLEILFAKAKVIEDYVKFELLLKVKRGIKEEKFRVEVNKNIEGKFYLSQMEQDSS</sequence>
<evidence type="ECO:0000256" key="3">
    <source>
        <dbReference type="RuleBase" id="RU362130"/>
    </source>
</evidence>
<accession>A0A6P4ANT8</accession>
<dbReference type="PANTHER" id="PTHR11413:SF110">
    <property type="entry name" value="CYSTEINE PROTEINASE INHIBITOR 6"/>
    <property type="match status" value="1"/>
</dbReference>
<keyword evidence="1 3" id="KW-0646">Protease inhibitor</keyword>
<dbReference type="GO" id="GO:0004869">
    <property type="term" value="F:cysteine-type endopeptidase inhibitor activity"/>
    <property type="evidence" value="ECO:0007669"/>
    <property type="project" value="UniProtKB-KW"/>
</dbReference>
<dbReference type="InterPro" id="IPR018073">
    <property type="entry name" value="Prot_inh_cystat_CS"/>
</dbReference>
<dbReference type="PANTHER" id="PTHR11413">
    <property type="entry name" value="CYSTATIN FAMILY MEMBER"/>
    <property type="match status" value="1"/>
</dbReference>
<dbReference type="GeneID" id="107431536"/>
<protein>
    <recommendedName>
        <fullName evidence="3">Cysteine proteinase inhibitor</fullName>
    </recommendedName>
</protein>
<proteinExistence type="inferred from homology"/>
<dbReference type="Pfam" id="PF16845">
    <property type="entry name" value="SQAPI"/>
    <property type="match status" value="1"/>
</dbReference>
<reference evidence="6" key="1">
    <citation type="submission" date="2025-08" db="UniProtKB">
        <authorList>
            <consortium name="RefSeq"/>
        </authorList>
    </citation>
    <scope>IDENTIFICATION</scope>
    <source>
        <tissue evidence="6">Seedling</tissue>
    </source>
</reference>